<dbReference type="FunFam" id="1.10.510.10:FF:000237">
    <property type="entry name" value="G-type lectin S-receptor-like serine/threonine-protein kinase"/>
    <property type="match status" value="1"/>
</dbReference>
<gene>
    <name evidence="20" type="ORF">GLYMA_13G167000</name>
</gene>
<dbReference type="PANTHER" id="PTHR47976:SF27">
    <property type="entry name" value="RECEPTOR-LIKE SERINE_THREONINE-PROTEIN KINASE"/>
    <property type="match status" value="1"/>
</dbReference>
<evidence type="ECO:0000256" key="17">
    <source>
        <dbReference type="PIRNR" id="PIRNR000641"/>
    </source>
</evidence>
<evidence type="ECO:0000313" key="21">
    <source>
        <dbReference type="EnsemblPlants" id="KRH20267"/>
    </source>
</evidence>
<dbReference type="STRING" id="3847.A0A0R0GZH6"/>
<reference evidence="21" key="2">
    <citation type="submission" date="2018-02" db="UniProtKB">
        <authorList>
            <consortium name="EnsemblPlants"/>
        </authorList>
    </citation>
    <scope>IDENTIFICATION</scope>
    <source>
        <strain evidence="21">Williams 82</strain>
    </source>
</reference>
<evidence type="ECO:0000313" key="20">
    <source>
        <dbReference type="EMBL" id="KRH20267.1"/>
    </source>
</evidence>
<keyword evidence="8 17" id="KW-0418">Kinase</keyword>
<evidence type="ECO:0000256" key="11">
    <source>
        <dbReference type="ARBA" id="ARBA00023136"/>
    </source>
</evidence>
<evidence type="ECO:0000256" key="7">
    <source>
        <dbReference type="ARBA" id="ARBA00022741"/>
    </source>
</evidence>
<comment type="similarity">
    <text evidence="17">Belongs to the protein kinase superfamily. Ser/Thr protein kinase family.</text>
</comment>
<dbReference type="InterPro" id="IPR000719">
    <property type="entry name" value="Prot_kinase_dom"/>
</dbReference>
<dbReference type="SUPFAM" id="SSF51110">
    <property type="entry name" value="alpha-D-mannose-specific plant lectins"/>
    <property type="match status" value="2"/>
</dbReference>
<dbReference type="CDD" id="cd01098">
    <property type="entry name" value="PAN_AP_plant"/>
    <property type="match status" value="1"/>
</dbReference>
<dbReference type="Proteomes" id="UP000008827">
    <property type="component" value="Chromosome 13"/>
</dbReference>
<protein>
    <recommendedName>
        <fullName evidence="17">Receptor-like serine/threonine-protein kinase</fullName>
        <ecNumber evidence="17">2.7.11.1</ecNumber>
    </recommendedName>
</protein>
<dbReference type="OMA" id="QYLHEDI"/>
<keyword evidence="12" id="KW-1015">Disulfide bond</keyword>
<dbReference type="FunFam" id="2.90.10.10:FF:000013">
    <property type="entry name" value="G-type lectin S-receptor-like serine/threonine-protein kinase LECRK1"/>
    <property type="match status" value="1"/>
</dbReference>
<dbReference type="Pfam" id="PF01453">
    <property type="entry name" value="B_lectin"/>
    <property type="match status" value="1"/>
</dbReference>
<sequence length="817" mass="91847">MKDDAEPSAGDVMLEIYGTRVEMKQIQPGASLVPNTTLAWWPSPSGQFAFGFYPQEQGDAFVIAIWLVSGENKIVVWTARRDDPPVTSNAKLQLTKDGKFLLIDEHGEEKSIADIIAKASSASMLDSGNFVLYNNNSSIIWQSFDYPTDTLLGGQSLPNGHQLVSASSNNSHSTGRYRFKMQDDGNLVMYPVSTTDTALDAYWASSTTNSGFKTNLYLNQTGLLQILNDSDGSIMKTLYHHSSFPNDGNRIIYRSTLDFDGFFRLYKHFDNGSFQKAHHWPDENACAVKGFCGFNSYCTFNDTQPLCTCLPDFELIYPTDSTRGCKRSFQNEDCNGQKDSATFYDMKPMEDTFVGTDNPYFKAKMPKEDCSSACLADCSCEAVFYDDTEESCMKQRLPLRYLRRPGQDEFGVNQALLFLKVGNRSLNNGTGNDNPVPEQPSPTPIKTTRNKATVQIVVITSVFSLLLCSTIVISSHYMYKIRILSYERLMEMGNWGLSEELTLKRFSYSELKRATNNFKQKLGRGSFGAVYKGGLNKGSFGAVYKGGLNKGRRLIAVKRLEKLVEEGEREFQAEMRAIGKTHHRNLVRLLGFCAEGSKRLLVYEYMPNGSLENLIFGAQSQRRPGWDERVRIALEIAKGILYLHEECEAPIIHCDIKPQNILMDEFWTAKISDFGLAKLLMPDQTRTITGARGTRGYVAPEWDKLNIPISVKVDVYSYGIVLLEILCCRRNIEVHVSEPEAALLSNWAYKCFVSGQLNKLFLWESVDNKTSVENIVKVALWCIQDEPFLRPTMKSVVLMLEGITDIAIPPCPNSSYV</sequence>
<dbReference type="EC" id="2.7.11.1" evidence="17"/>
<dbReference type="PaxDb" id="3847-GLYMA13G23610.1"/>
<keyword evidence="3" id="KW-0245">EGF-like domain</keyword>
<keyword evidence="4 17" id="KW-0808">Transferase</keyword>
<keyword evidence="10" id="KW-1133">Transmembrane helix</keyword>
<dbReference type="GO" id="GO:0005524">
    <property type="term" value="F:ATP binding"/>
    <property type="evidence" value="ECO:0007669"/>
    <property type="project" value="UniProtKB-KW"/>
</dbReference>
<feature type="domain" description="Bulb-type lectin" evidence="19">
    <location>
        <begin position="148"/>
        <end position="278"/>
    </location>
</feature>
<dbReference type="PROSITE" id="PS50927">
    <property type="entry name" value="BULB_LECTIN"/>
    <property type="match status" value="2"/>
</dbReference>
<dbReference type="PIRSF" id="PIRSF000641">
    <property type="entry name" value="SRK"/>
    <property type="match status" value="1"/>
</dbReference>
<evidence type="ECO:0000256" key="12">
    <source>
        <dbReference type="ARBA" id="ARBA00023157"/>
    </source>
</evidence>
<evidence type="ECO:0000256" key="6">
    <source>
        <dbReference type="ARBA" id="ARBA00022729"/>
    </source>
</evidence>
<dbReference type="EMBL" id="CM000846">
    <property type="protein sequence ID" value="KRH20267.1"/>
    <property type="molecule type" value="Genomic_DNA"/>
</dbReference>
<dbReference type="SMR" id="A0A0R0GZH6"/>
<dbReference type="Gene3D" id="3.30.200.20">
    <property type="entry name" value="Phosphorylase Kinase, domain 1"/>
    <property type="match status" value="2"/>
</dbReference>
<dbReference type="InterPro" id="IPR036426">
    <property type="entry name" value="Bulb-type_lectin_dom_sf"/>
</dbReference>
<keyword evidence="7 17" id="KW-0547">Nucleotide-binding</keyword>
<keyword evidence="14" id="KW-0325">Glycoprotein</keyword>
<evidence type="ECO:0000256" key="14">
    <source>
        <dbReference type="ARBA" id="ARBA00023180"/>
    </source>
</evidence>
<dbReference type="GO" id="GO:0004672">
    <property type="term" value="F:protein kinase activity"/>
    <property type="evidence" value="ECO:0000318"/>
    <property type="project" value="GO_Central"/>
</dbReference>
<dbReference type="GO" id="GO:0016020">
    <property type="term" value="C:membrane"/>
    <property type="evidence" value="ECO:0007669"/>
    <property type="project" value="UniProtKB-SubCell"/>
</dbReference>
<evidence type="ECO:0000256" key="2">
    <source>
        <dbReference type="ARBA" id="ARBA00022527"/>
    </source>
</evidence>
<dbReference type="Gene3D" id="1.10.510.10">
    <property type="entry name" value="Transferase(Phosphotransferase) domain 1"/>
    <property type="match status" value="1"/>
</dbReference>
<proteinExistence type="inferred from homology"/>
<dbReference type="InterPro" id="IPR051343">
    <property type="entry name" value="G-type_lectin_kinases/EP1-like"/>
</dbReference>
<dbReference type="PROSITE" id="PS00108">
    <property type="entry name" value="PROTEIN_KINASE_ST"/>
    <property type="match status" value="1"/>
</dbReference>
<keyword evidence="6" id="KW-0732">Signal</keyword>
<evidence type="ECO:0000259" key="19">
    <source>
        <dbReference type="PROSITE" id="PS50927"/>
    </source>
</evidence>
<dbReference type="InParanoid" id="A0A0R0GZH6"/>
<evidence type="ECO:0000256" key="1">
    <source>
        <dbReference type="ARBA" id="ARBA00004167"/>
    </source>
</evidence>
<evidence type="ECO:0000256" key="16">
    <source>
        <dbReference type="ARBA" id="ARBA00048679"/>
    </source>
</evidence>
<evidence type="ECO:0000256" key="10">
    <source>
        <dbReference type="ARBA" id="ARBA00022989"/>
    </source>
</evidence>
<keyword evidence="5" id="KW-0812">Transmembrane</keyword>
<dbReference type="Gene3D" id="2.90.10.10">
    <property type="entry name" value="Bulb-type lectin domain"/>
    <property type="match status" value="2"/>
</dbReference>
<comment type="catalytic activity">
    <reaction evidence="15 17">
        <text>L-threonyl-[protein] + ATP = O-phospho-L-threonyl-[protein] + ADP + H(+)</text>
        <dbReference type="Rhea" id="RHEA:46608"/>
        <dbReference type="Rhea" id="RHEA-COMP:11060"/>
        <dbReference type="Rhea" id="RHEA-COMP:11605"/>
        <dbReference type="ChEBI" id="CHEBI:15378"/>
        <dbReference type="ChEBI" id="CHEBI:30013"/>
        <dbReference type="ChEBI" id="CHEBI:30616"/>
        <dbReference type="ChEBI" id="CHEBI:61977"/>
        <dbReference type="ChEBI" id="CHEBI:456216"/>
        <dbReference type="EC" id="2.7.11.1"/>
    </reaction>
</comment>
<evidence type="ECO:0000256" key="9">
    <source>
        <dbReference type="ARBA" id="ARBA00022840"/>
    </source>
</evidence>
<comment type="catalytic activity">
    <reaction evidence="16 17">
        <text>L-seryl-[protein] + ATP = O-phospho-L-seryl-[protein] + ADP + H(+)</text>
        <dbReference type="Rhea" id="RHEA:17989"/>
        <dbReference type="Rhea" id="RHEA-COMP:9863"/>
        <dbReference type="Rhea" id="RHEA-COMP:11604"/>
        <dbReference type="ChEBI" id="CHEBI:15378"/>
        <dbReference type="ChEBI" id="CHEBI:29999"/>
        <dbReference type="ChEBI" id="CHEBI:30616"/>
        <dbReference type="ChEBI" id="CHEBI:83421"/>
        <dbReference type="ChEBI" id="CHEBI:456216"/>
        <dbReference type="EC" id="2.7.11.1"/>
    </reaction>
</comment>
<dbReference type="GO" id="GO:0004674">
    <property type="term" value="F:protein serine/threonine kinase activity"/>
    <property type="evidence" value="ECO:0007669"/>
    <property type="project" value="UniProtKB-KW"/>
</dbReference>
<feature type="domain" description="Bulb-type lectin" evidence="19">
    <location>
        <begin position="23"/>
        <end position="145"/>
    </location>
</feature>
<dbReference type="InterPro" id="IPR001480">
    <property type="entry name" value="Bulb-type_lectin_dom"/>
</dbReference>
<dbReference type="SMART" id="SM00108">
    <property type="entry name" value="B_lectin"/>
    <property type="match status" value="1"/>
</dbReference>
<accession>A0A0R0GZH6</accession>
<keyword evidence="11" id="KW-0472">Membrane</keyword>
<dbReference type="PANTHER" id="PTHR47976">
    <property type="entry name" value="G-TYPE LECTIN S-RECEPTOR-LIKE SERINE/THREONINE-PROTEIN KINASE SD2-5"/>
    <property type="match status" value="1"/>
</dbReference>
<evidence type="ECO:0000256" key="3">
    <source>
        <dbReference type="ARBA" id="ARBA00022536"/>
    </source>
</evidence>
<name>A0A0R0GZH6_SOYBN</name>
<comment type="subcellular location">
    <subcellularLocation>
        <location evidence="1">Membrane</location>
        <topology evidence="1">Single-pass membrane protein</topology>
    </subcellularLocation>
</comment>
<keyword evidence="2 17" id="KW-0723">Serine/threonine-protein kinase</keyword>
<dbReference type="FunFam" id="2.90.10.10:FF:000026">
    <property type="entry name" value="Serine/threonine-protein kinase"/>
    <property type="match status" value="1"/>
</dbReference>
<dbReference type="EnsemblPlants" id="KRH20267">
    <property type="protein sequence ID" value="KRH20267"/>
    <property type="gene ID" value="GLYMA_13G167000"/>
</dbReference>
<dbReference type="Gramene" id="KRH20267">
    <property type="protein sequence ID" value="KRH20267"/>
    <property type="gene ID" value="GLYMA_13G167000"/>
</dbReference>
<dbReference type="PROSITE" id="PS50011">
    <property type="entry name" value="PROTEIN_KINASE_DOM"/>
    <property type="match status" value="1"/>
</dbReference>
<reference evidence="20" key="3">
    <citation type="submission" date="2018-07" db="EMBL/GenBank/DDBJ databases">
        <title>WGS assembly of Glycine max.</title>
        <authorList>
            <person name="Schmutz J."/>
            <person name="Cannon S."/>
            <person name="Schlueter J."/>
            <person name="Ma J."/>
            <person name="Mitros T."/>
            <person name="Nelson W."/>
            <person name="Hyten D."/>
            <person name="Song Q."/>
            <person name="Thelen J."/>
            <person name="Cheng J."/>
            <person name="Xu D."/>
            <person name="Hellsten U."/>
            <person name="May G."/>
            <person name="Yu Y."/>
            <person name="Sakurai T."/>
            <person name="Umezawa T."/>
            <person name="Bhattacharyya M."/>
            <person name="Sandhu D."/>
            <person name="Valliyodan B."/>
            <person name="Lindquist E."/>
            <person name="Peto M."/>
            <person name="Grant D."/>
            <person name="Shu S."/>
            <person name="Goodstein D."/>
            <person name="Barry K."/>
            <person name="Futrell-Griggs M."/>
            <person name="Abernathy B."/>
            <person name="Du J."/>
            <person name="Tian Z."/>
            <person name="Zhu L."/>
            <person name="Gill N."/>
            <person name="Joshi T."/>
            <person name="Libault M."/>
            <person name="Sethuraman A."/>
            <person name="Zhang X."/>
            <person name="Shinozaki K."/>
            <person name="Nguyen H."/>
            <person name="Wing R."/>
            <person name="Cregan P."/>
            <person name="Specht J."/>
            <person name="Grimwood J."/>
            <person name="Rokhsar D."/>
            <person name="Stacey G."/>
            <person name="Shoemaker R."/>
            <person name="Jackson S."/>
        </authorList>
    </citation>
    <scope>NUCLEOTIDE SEQUENCE</scope>
    <source>
        <tissue evidence="20">Callus</tissue>
    </source>
</reference>
<dbReference type="InterPro" id="IPR011009">
    <property type="entry name" value="Kinase-like_dom_sf"/>
</dbReference>
<dbReference type="Pfam" id="PF00069">
    <property type="entry name" value="Pkinase"/>
    <property type="match status" value="1"/>
</dbReference>
<evidence type="ECO:0000256" key="4">
    <source>
        <dbReference type="ARBA" id="ARBA00022679"/>
    </source>
</evidence>
<evidence type="ECO:0000256" key="5">
    <source>
        <dbReference type="ARBA" id="ARBA00022692"/>
    </source>
</evidence>
<evidence type="ECO:0000256" key="15">
    <source>
        <dbReference type="ARBA" id="ARBA00047899"/>
    </source>
</evidence>
<dbReference type="InterPro" id="IPR008271">
    <property type="entry name" value="Ser/Thr_kinase_AS"/>
</dbReference>
<evidence type="ECO:0000256" key="8">
    <source>
        <dbReference type="ARBA" id="ARBA00022777"/>
    </source>
</evidence>
<organism evidence="20">
    <name type="scientific">Glycine max</name>
    <name type="common">Soybean</name>
    <name type="synonym">Glycine hispida</name>
    <dbReference type="NCBI Taxonomy" id="3847"/>
    <lineage>
        <taxon>Eukaryota</taxon>
        <taxon>Viridiplantae</taxon>
        <taxon>Streptophyta</taxon>
        <taxon>Embryophyta</taxon>
        <taxon>Tracheophyta</taxon>
        <taxon>Spermatophyta</taxon>
        <taxon>Magnoliopsida</taxon>
        <taxon>eudicotyledons</taxon>
        <taxon>Gunneridae</taxon>
        <taxon>Pentapetalae</taxon>
        <taxon>rosids</taxon>
        <taxon>fabids</taxon>
        <taxon>Fabales</taxon>
        <taxon>Fabaceae</taxon>
        <taxon>Papilionoideae</taxon>
        <taxon>50 kb inversion clade</taxon>
        <taxon>NPAAA clade</taxon>
        <taxon>indigoferoid/millettioid clade</taxon>
        <taxon>Phaseoleae</taxon>
        <taxon>Glycine</taxon>
        <taxon>Glycine subgen. Soja</taxon>
    </lineage>
</organism>
<evidence type="ECO:0000256" key="13">
    <source>
        <dbReference type="ARBA" id="ARBA00023170"/>
    </source>
</evidence>
<dbReference type="SMART" id="SM00220">
    <property type="entry name" value="S_TKc"/>
    <property type="match status" value="1"/>
</dbReference>
<dbReference type="SUPFAM" id="SSF56112">
    <property type="entry name" value="Protein kinase-like (PK-like)"/>
    <property type="match status" value="1"/>
</dbReference>
<feature type="domain" description="Protein kinase" evidence="18">
    <location>
        <begin position="516"/>
        <end position="803"/>
    </location>
</feature>
<evidence type="ECO:0000259" key="18">
    <source>
        <dbReference type="PROSITE" id="PS50011"/>
    </source>
</evidence>
<evidence type="ECO:0000313" key="22">
    <source>
        <dbReference type="Proteomes" id="UP000008827"/>
    </source>
</evidence>
<reference evidence="20 21" key="1">
    <citation type="journal article" date="2010" name="Nature">
        <title>Genome sequence of the palaeopolyploid soybean.</title>
        <authorList>
            <person name="Schmutz J."/>
            <person name="Cannon S.B."/>
            <person name="Schlueter J."/>
            <person name="Ma J."/>
            <person name="Mitros T."/>
            <person name="Nelson W."/>
            <person name="Hyten D.L."/>
            <person name="Song Q."/>
            <person name="Thelen J.J."/>
            <person name="Cheng J."/>
            <person name="Xu D."/>
            <person name="Hellsten U."/>
            <person name="May G.D."/>
            <person name="Yu Y."/>
            <person name="Sakurai T."/>
            <person name="Umezawa T."/>
            <person name="Bhattacharyya M.K."/>
            <person name="Sandhu D."/>
            <person name="Valliyodan B."/>
            <person name="Lindquist E."/>
            <person name="Peto M."/>
            <person name="Grant D."/>
            <person name="Shu S."/>
            <person name="Goodstein D."/>
            <person name="Barry K."/>
            <person name="Futrell-Griggs M."/>
            <person name="Abernathy B."/>
            <person name="Du J."/>
            <person name="Tian Z."/>
            <person name="Zhu L."/>
            <person name="Gill N."/>
            <person name="Joshi T."/>
            <person name="Libault M."/>
            <person name="Sethuraman A."/>
            <person name="Zhang X.-C."/>
            <person name="Shinozaki K."/>
            <person name="Nguyen H.T."/>
            <person name="Wing R.A."/>
            <person name="Cregan P."/>
            <person name="Specht J."/>
            <person name="Grimwood J."/>
            <person name="Rokhsar D."/>
            <person name="Stacey G."/>
            <person name="Shoemaker R.C."/>
            <person name="Jackson S.A."/>
        </authorList>
    </citation>
    <scope>NUCLEOTIDE SEQUENCE</scope>
    <source>
        <strain evidence="21">cv. Williams 82</strain>
        <tissue evidence="20">Callus</tissue>
    </source>
</reference>
<keyword evidence="22" id="KW-1185">Reference proteome</keyword>
<dbReference type="AlphaFoldDB" id="A0A0R0GZH6"/>
<keyword evidence="9 17" id="KW-0067">ATP-binding</keyword>
<dbReference type="InterPro" id="IPR024171">
    <property type="entry name" value="SRK-like_kinase"/>
</dbReference>
<dbReference type="CDD" id="cd14066">
    <property type="entry name" value="STKc_IRAK"/>
    <property type="match status" value="1"/>
</dbReference>
<keyword evidence="13" id="KW-0675">Receptor</keyword>